<dbReference type="EnsemblPlants" id="ORUFI04G03290.1">
    <property type="protein sequence ID" value="ORUFI04G03290.1"/>
    <property type="gene ID" value="ORUFI04G03290"/>
</dbReference>
<feature type="region of interest" description="Disordered" evidence="1">
    <location>
        <begin position="73"/>
        <end position="93"/>
    </location>
</feature>
<dbReference type="Gramene" id="ORUFI04G03290.1">
    <property type="protein sequence ID" value="ORUFI04G03290.1"/>
    <property type="gene ID" value="ORUFI04G03290"/>
</dbReference>
<proteinExistence type="predicted"/>
<organism evidence="2 3">
    <name type="scientific">Oryza rufipogon</name>
    <name type="common">Brownbeard rice</name>
    <name type="synonym">Asian wild rice</name>
    <dbReference type="NCBI Taxonomy" id="4529"/>
    <lineage>
        <taxon>Eukaryota</taxon>
        <taxon>Viridiplantae</taxon>
        <taxon>Streptophyta</taxon>
        <taxon>Embryophyta</taxon>
        <taxon>Tracheophyta</taxon>
        <taxon>Spermatophyta</taxon>
        <taxon>Magnoliopsida</taxon>
        <taxon>Liliopsida</taxon>
        <taxon>Poales</taxon>
        <taxon>Poaceae</taxon>
        <taxon>BOP clade</taxon>
        <taxon>Oryzoideae</taxon>
        <taxon>Oryzeae</taxon>
        <taxon>Oryzinae</taxon>
        <taxon>Oryza</taxon>
    </lineage>
</organism>
<evidence type="ECO:0000313" key="2">
    <source>
        <dbReference type="EnsemblPlants" id="ORUFI04G03290.1"/>
    </source>
</evidence>
<dbReference type="HOGENOM" id="CLU_1565404_0_0_1"/>
<accession>A0A0E0P5D4</accession>
<feature type="region of interest" description="Disordered" evidence="1">
    <location>
        <begin position="1"/>
        <end position="22"/>
    </location>
</feature>
<reference evidence="2" key="2">
    <citation type="submission" date="2015-06" db="UniProtKB">
        <authorList>
            <consortium name="EnsemblPlants"/>
        </authorList>
    </citation>
    <scope>IDENTIFICATION</scope>
</reference>
<dbReference type="Proteomes" id="UP000008022">
    <property type="component" value="Unassembled WGS sequence"/>
</dbReference>
<protein>
    <submittedName>
        <fullName evidence="2">Uncharacterized protein</fullName>
    </submittedName>
</protein>
<dbReference type="AlphaFoldDB" id="A0A0E0P5D4"/>
<evidence type="ECO:0000256" key="1">
    <source>
        <dbReference type="SAM" id="MobiDB-lite"/>
    </source>
</evidence>
<sequence>MRRSGGGGGSGTRRTSIVEERRWDRSIHGGRGIDGRDANLARHGCGRGVGGWEVRRLHFYRRAAVGVTKADPAQHGCGHGDDGQLRAGGATAPPPSLIGGGRDVDGSSAARNFATRNFLNLTCHQRKNNRAGQRQCQAEWPKRRWHRAKRRWGLALVDASALPSPHPPKQR</sequence>
<keyword evidence="3" id="KW-1185">Reference proteome</keyword>
<name>A0A0E0P5D4_ORYRU</name>
<feature type="compositionally biased region" description="Gly residues" evidence="1">
    <location>
        <begin position="1"/>
        <end position="11"/>
    </location>
</feature>
<reference evidence="3" key="1">
    <citation type="submission" date="2013-06" db="EMBL/GenBank/DDBJ databases">
        <authorList>
            <person name="Zhao Q."/>
        </authorList>
    </citation>
    <scope>NUCLEOTIDE SEQUENCE</scope>
    <source>
        <strain evidence="3">cv. W1943</strain>
    </source>
</reference>
<evidence type="ECO:0000313" key="3">
    <source>
        <dbReference type="Proteomes" id="UP000008022"/>
    </source>
</evidence>